<feature type="transmembrane region" description="Helical" evidence="9">
    <location>
        <begin position="54"/>
        <end position="72"/>
    </location>
</feature>
<sequence length="344" mass="40018">MEAIIEDDVIPMLQHHPDFTSYHFAFDPQNVQGPIQKGITYILKVYRIGLLMPMRILFILTSVLSFVVGWIYDQHYKLTVYQKKWLGKFACNLILSSVGGHVRYHDKENRPKAPGFIIINHMSPTDAFPIYVDVELTDDSLFHVTGQKGKGIVKLFQIVVGCIMPTYWVNRHKASERKVFLNKILEIAKTDGLILLFPEGYCSNNRRTLQFRKAIFVDNVDVYPIAYKQTSKYNDIFWWEDDFPSFLFRQITSFGLIYDIYYLPKLNKLPEEKEEDFAYRASTVISDKLETTPSVWGGEHIYKKANKQKAKKDIQTVIYKVYSKKFKFTATNNNNMIGSESTLI</sequence>
<dbReference type="AlphaFoldDB" id="A0A0N4ZYL0"/>
<evidence type="ECO:0000256" key="3">
    <source>
        <dbReference type="ARBA" id="ARBA00022679"/>
    </source>
</evidence>
<organism evidence="11 12">
    <name type="scientific">Parastrongyloides trichosuri</name>
    <name type="common">Possum-specific nematode worm</name>
    <dbReference type="NCBI Taxonomy" id="131310"/>
    <lineage>
        <taxon>Eukaryota</taxon>
        <taxon>Metazoa</taxon>
        <taxon>Ecdysozoa</taxon>
        <taxon>Nematoda</taxon>
        <taxon>Chromadorea</taxon>
        <taxon>Rhabditida</taxon>
        <taxon>Tylenchina</taxon>
        <taxon>Panagrolaimomorpha</taxon>
        <taxon>Strongyloidoidea</taxon>
        <taxon>Strongyloididae</taxon>
        <taxon>Parastrongyloides</taxon>
    </lineage>
</organism>
<dbReference type="Pfam" id="PF01553">
    <property type="entry name" value="Acyltransferase"/>
    <property type="match status" value="1"/>
</dbReference>
<comment type="subcellular location">
    <subcellularLocation>
        <location evidence="1">Membrane</location>
    </subcellularLocation>
</comment>
<evidence type="ECO:0000256" key="8">
    <source>
        <dbReference type="ARBA" id="ARBA00023315"/>
    </source>
</evidence>
<accession>A0A0N4ZYL0</accession>
<dbReference type="GO" id="GO:0004366">
    <property type="term" value="F:glycerol-3-phosphate O-acyltransferase activity"/>
    <property type="evidence" value="ECO:0007669"/>
    <property type="project" value="TreeGrafter"/>
</dbReference>
<keyword evidence="7 9" id="KW-0472">Membrane</keyword>
<evidence type="ECO:0000256" key="9">
    <source>
        <dbReference type="SAM" id="Phobius"/>
    </source>
</evidence>
<dbReference type="WBParaSite" id="PTRK_0001387600.1">
    <property type="protein sequence ID" value="PTRK_0001387600.1"/>
    <property type="gene ID" value="PTRK_0001387600"/>
</dbReference>
<reference evidence="12" key="1">
    <citation type="submission" date="2017-02" db="UniProtKB">
        <authorList>
            <consortium name="WormBaseParasite"/>
        </authorList>
    </citation>
    <scope>IDENTIFICATION</scope>
</reference>
<protein>
    <submittedName>
        <fullName evidence="12">PlsC domain-containing protein</fullName>
    </submittedName>
</protein>
<keyword evidence="5 9" id="KW-1133">Transmembrane helix</keyword>
<dbReference type="STRING" id="131310.A0A0N4ZYL0"/>
<evidence type="ECO:0000256" key="4">
    <source>
        <dbReference type="ARBA" id="ARBA00022692"/>
    </source>
</evidence>
<name>A0A0N4ZYL0_PARTI</name>
<evidence type="ECO:0000256" key="7">
    <source>
        <dbReference type="ARBA" id="ARBA00023136"/>
    </source>
</evidence>
<dbReference type="SMART" id="SM00563">
    <property type="entry name" value="PlsC"/>
    <property type="match status" value="1"/>
</dbReference>
<evidence type="ECO:0000313" key="11">
    <source>
        <dbReference type="Proteomes" id="UP000038045"/>
    </source>
</evidence>
<dbReference type="GO" id="GO:0019432">
    <property type="term" value="P:triglyceride biosynthetic process"/>
    <property type="evidence" value="ECO:0007669"/>
    <property type="project" value="TreeGrafter"/>
</dbReference>
<dbReference type="GO" id="GO:0016020">
    <property type="term" value="C:membrane"/>
    <property type="evidence" value="ECO:0007669"/>
    <property type="project" value="UniProtKB-SubCell"/>
</dbReference>
<evidence type="ECO:0000256" key="1">
    <source>
        <dbReference type="ARBA" id="ARBA00004370"/>
    </source>
</evidence>
<dbReference type="Proteomes" id="UP000038045">
    <property type="component" value="Unplaced"/>
</dbReference>
<feature type="domain" description="Phospholipid/glycerol acyltransferase" evidence="10">
    <location>
        <begin position="115"/>
        <end position="230"/>
    </location>
</feature>
<evidence type="ECO:0000256" key="6">
    <source>
        <dbReference type="ARBA" id="ARBA00023098"/>
    </source>
</evidence>
<proteinExistence type="inferred from homology"/>
<keyword evidence="3" id="KW-0808">Transferase</keyword>
<keyword evidence="8" id="KW-0012">Acyltransferase</keyword>
<evidence type="ECO:0000259" key="10">
    <source>
        <dbReference type="SMART" id="SM00563"/>
    </source>
</evidence>
<evidence type="ECO:0000256" key="2">
    <source>
        <dbReference type="ARBA" id="ARBA00008655"/>
    </source>
</evidence>
<comment type="similarity">
    <text evidence="2">Belongs to the 1-acyl-sn-glycerol-3-phosphate acyltransferase family.</text>
</comment>
<keyword evidence="6" id="KW-0443">Lipid metabolism</keyword>
<dbReference type="PANTHER" id="PTHR23063">
    <property type="entry name" value="PHOSPHOLIPID ACYLTRANSFERASE"/>
    <property type="match status" value="1"/>
</dbReference>
<evidence type="ECO:0000256" key="5">
    <source>
        <dbReference type="ARBA" id="ARBA00022989"/>
    </source>
</evidence>
<evidence type="ECO:0000313" key="12">
    <source>
        <dbReference type="WBParaSite" id="PTRK_0001387600.1"/>
    </source>
</evidence>
<dbReference type="GO" id="GO:0005783">
    <property type="term" value="C:endoplasmic reticulum"/>
    <property type="evidence" value="ECO:0007669"/>
    <property type="project" value="TreeGrafter"/>
</dbReference>
<dbReference type="PANTHER" id="PTHR23063:SF6">
    <property type="entry name" value="PHOSPHOLIPID_GLYCEROL ACYLTRANSFERASE DOMAIN-CONTAINING PROTEIN"/>
    <property type="match status" value="1"/>
</dbReference>
<dbReference type="InterPro" id="IPR002123">
    <property type="entry name" value="Plipid/glycerol_acylTrfase"/>
</dbReference>
<keyword evidence="4 9" id="KW-0812">Transmembrane</keyword>
<keyword evidence="11" id="KW-1185">Reference proteome</keyword>